<keyword evidence="3" id="KW-0813">Transport</keyword>
<dbReference type="PANTHER" id="PTHR10972">
    <property type="entry name" value="OXYSTEROL-BINDING PROTEIN-RELATED"/>
    <property type="match status" value="1"/>
</dbReference>
<dbReference type="SUPFAM" id="SSF144000">
    <property type="entry name" value="Oxysterol-binding protein-like"/>
    <property type="match status" value="1"/>
</dbReference>
<comment type="caution">
    <text evidence="4">The sequence shown here is derived from an EMBL/GenBank/DDBJ whole genome shotgun (WGS) entry which is preliminary data.</text>
</comment>
<dbReference type="GO" id="GO:0006869">
    <property type="term" value="P:lipid transport"/>
    <property type="evidence" value="ECO:0007669"/>
    <property type="project" value="UniProtKB-KW"/>
</dbReference>
<dbReference type="PROSITE" id="PS01013">
    <property type="entry name" value="OSBP"/>
    <property type="match status" value="1"/>
</dbReference>
<dbReference type="Gene3D" id="1.10.287.2720">
    <property type="match status" value="1"/>
</dbReference>
<dbReference type="GO" id="GO:0016020">
    <property type="term" value="C:membrane"/>
    <property type="evidence" value="ECO:0007669"/>
    <property type="project" value="TreeGrafter"/>
</dbReference>
<dbReference type="PANTHER" id="PTHR10972:SF200">
    <property type="entry name" value="OXYSTEROL-BINDING PROTEIN-RELATED PROTEIN 9"/>
    <property type="match status" value="1"/>
</dbReference>
<dbReference type="Pfam" id="PF01237">
    <property type="entry name" value="Oxysterol_BP"/>
    <property type="match status" value="1"/>
</dbReference>
<dbReference type="InterPro" id="IPR018494">
    <property type="entry name" value="Oxysterol-bd_CS"/>
</dbReference>
<dbReference type="FunFam" id="1.10.287.2720:FF:000001">
    <property type="entry name" value="Oxysterol-binding OBPalpha"/>
    <property type="match status" value="1"/>
</dbReference>
<reference evidence="4 5" key="1">
    <citation type="submission" date="2020-08" db="EMBL/GenBank/DDBJ databases">
        <authorList>
            <person name="Hejnol A."/>
        </authorList>
    </citation>
    <scope>NUCLEOTIDE SEQUENCE [LARGE SCALE GENOMIC DNA]</scope>
</reference>
<dbReference type="EMBL" id="CAJFCJ010000014">
    <property type="protein sequence ID" value="CAD5121401.1"/>
    <property type="molecule type" value="Genomic_DNA"/>
</dbReference>
<gene>
    <name evidence="4" type="ORF">DGYR_LOCUS9359</name>
</gene>
<dbReference type="GO" id="GO:0032934">
    <property type="term" value="F:sterol binding"/>
    <property type="evidence" value="ECO:0007669"/>
    <property type="project" value="TreeGrafter"/>
</dbReference>
<accession>A0A7I8W033</accession>
<keyword evidence="5" id="KW-1185">Reference proteome</keyword>
<dbReference type="Proteomes" id="UP000549394">
    <property type="component" value="Unassembled WGS sequence"/>
</dbReference>
<comment type="similarity">
    <text evidence="2">Belongs to the OSBP family.</text>
</comment>
<dbReference type="Gene3D" id="2.40.160.120">
    <property type="match status" value="1"/>
</dbReference>
<name>A0A7I8W033_9ANNE</name>
<dbReference type="Gene3D" id="3.30.70.3490">
    <property type="match status" value="1"/>
</dbReference>
<dbReference type="GO" id="GO:0005829">
    <property type="term" value="C:cytosol"/>
    <property type="evidence" value="ECO:0007669"/>
    <property type="project" value="TreeGrafter"/>
</dbReference>
<dbReference type="InterPro" id="IPR000648">
    <property type="entry name" value="Oxysterol-bd"/>
</dbReference>
<dbReference type="AlphaFoldDB" id="A0A7I8W033"/>
<proteinExistence type="inferred from homology"/>
<evidence type="ECO:0000256" key="2">
    <source>
        <dbReference type="RuleBase" id="RU003844"/>
    </source>
</evidence>
<protein>
    <recommendedName>
        <fullName evidence="3">Oxysterol-binding protein</fullName>
    </recommendedName>
</protein>
<organism evidence="4 5">
    <name type="scientific">Dimorphilus gyrociliatus</name>
    <dbReference type="NCBI Taxonomy" id="2664684"/>
    <lineage>
        <taxon>Eukaryota</taxon>
        <taxon>Metazoa</taxon>
        <taxon>Spiralia</taxon>
        <taxon>Lophotrochozoa</taxon>
        <taxon>Annelida</taxon>
        <taxon>Polychaeta</taxon>
        <taxon>Polychaeta incertae sedis</taxon>
        <taxon>Dinophilidae</taxon>
        <taxon>Dimorphilus</taxon>
    </lineage>
</organism>
<sequence>MFVLCLKHSDSRKTTSFDELRLDINEELENDSFEKDEEAVNEKQRSVISHLLSQVRIGMDLTKITLPTFILESRSLLEMFADFLAYPDLWLAIADGHTEEERMIACLKWYLTSFRAGRNPVVAKKPYNPTLGEIFQSYYDMEYLFPQEGDNSTQDGPVPWAKERDVQVVAEQVSHHPPISAFYAENSLKKMSMNGHVWTKSKFLGLSIGVSLIGKAVISMLDYNEQYTITFPSCYGRSILTTPWMELGGKTQITSTNGFTADIEFHTKPFYGSKKHFVDAYVMAPGAESNRKPILCVKGEWNGVLEAQWTSYSGKADFTIDTNKLKPQPKRVRPLDQQDQQESRRLWRNVTYYLSKNDVSKAAKYKSSIEQKQRDEERERKNMNCQWKPKLFREVSTDWLYVNQLEDRIISCNN</sequence>
<keyword evidence="1" id="KW-0446">Lipid-binding</keyword>
<keyword evidence="3" id="KW-0445">Lipid transport</keyword>
<dbReference type="OrthoDB" id="14833at2759"/>
<evidence type="ECO:0000256" key="1">
    <source>
        <dbReference type="ARBA" id="ARBA00023121"/>
    </source>
</evidence>
<evidence type="ECO:0000256" key="3">
    <source>
        <dbReference type="RuleBase" id="RU003845"/>
    </source>
</evidence>
<evidence type="ECO:0000313" key="4">
    <source>
        <dbReference type="EMBL" id="CAD5121401.1"/>
    </source>
</evidence>
<dbReference type="InterPro" id="IPR037239">
    <property type="entry name" value="OSBP_sf"/>
</dbReference>
<evidence type="ECO:0000313" key="5">
    <source>
        <dbReference type="Proteomes" id="UP000549394"/>
    </source>
</evidence>
<dbReference type="GO" id="GO:0005794">
    <property type="term" value="C:Golgi apparatus"/>
    <property type="evidence" value="ECO:0007669"/>
    <property type="project" value="TreeGrafter"/>
</dbReference>
<dbReference type="FunFam" id="2.40.160.120:FF:000014">
    <property type="entry name" value="Oxysterol-binding protein"/>
    <property type="match status" value="1"/>
</dbReference>